<dbReference type="PRINTS" id="PR00332">
    <property type="entry name" value="HISTRIAD"/>
</dbReference>
<dbReference type="InterPro" id="IPR036249">
    <property type="entry name" value="Thioredoxin-like_sf"/>
</dbReference>
<feature type="signal peptide" evidence="4">
    <location>
        <begin position="1"/>
        <end position="18"/>
    </location>
</feature>
<dbReference type="InterPro" id="IPR019808">
    <property type="entry name" value="Histidine_triad_CS"/>
</dbReference>
<dbReference type="InterPro" id="IPR040079">
    <property type="entry name" value="Glutathione_S-Trfase"/>
</dbReference>
<name>A0A6U4NQT2_HEMAN</name>
<evidence type="ECO:0000313" key="7">
    <source>
        <dbReference type="EMBL" id="CAD8756710.1"/>
    </source>
</evidence>
<gene>
    <name evidence="7" type="ORF">HAND1043_LOCUS23220</name>
</gene>
<dbReference type="SUPFAM" id="SSF52833">
    <property type="entry name" value="Thioredoxin-like"/>
    <property type="match status" value="1"/>
</dbReference>
<proteinExistence type="predicted"/>
<dbReference type="Pfam" id="PF13410">
    <property type="entry name" value="GST_C_2"/>
    <property type="match status" value="1"/>
</dbReference>
<dbReference type="Gene3D" id="3.30.428.10">
    <property type="entry name" value="HIT-like"/>
    <property type="match status" value="1"/>
</dbReference>
<feature type="active site" description="Tele-AMP-histidine intermediate" evidence="1">
    <location>
        <position position="388"/>
    </location>
</feature>
<dbReference type="PROSITE" id="PS00892">
    <property type="entry name" value="HIT_1"/>
    <property type="match status" value="1"/>
</dbReference>
<dbReference type="Pfam" id="PF01230">
    <property type="entry name" value="HIT"/>
    <property type="match status" value="1"/>
</dbReference>
<dbReference type="PANTHER" id="PTHR23089">
    <property type="entry name" value="HISTIDINE TRIAD HIT PROTEIN"/>
    <property type="match status" value="1"/>
</dbReference>
<evidence type="ECO:0000256" key="1">
    <source>
        <dbReference type="PIRSR" id="PIRSR601310-1"/>
    </source>
</evidence>
<dbReference type="EMBL" id="HBFK01038348">
    <property type="protein sequence ID" value="CAD8756710.1"/>
    <property type="molecule type" value="Transcribed_RNA"/>
</dbReference>
<dbReference type="InterPro" id="IPR011146">
    <property type="entry name" value="HIT-like"/>
</dbReference>
<reference evidence="7" key="1">
    <citation type="submission" date="2021-01" db="EMBL/GenBank/DDBJ databases">
        <authorList>
            <person name="Corre E."/>
            <person name="Pelletier E."/>
            <person name="Niang G."/>
            <person name="Scheremetjew M."/>
            <person name="Finn R."/>
            <person name="Kale V."/>
            <person name="Holt S."/>
            <person name="Cochrane G."/>
            <person name="Meng A."/>
            <person name="Brown T."/>
            <person name="Cohen L."/>
        </authorList>
    </citation>
    <scope>NUCLEOTIDE SEQUENCE</scope>
    <source>
        <strain evidence="7">CCMP441</strain>
    </source>
</reference>
<dbReference type="CDD" id="cd00299">
    <property type="entry name" value="GST_C_family"/>
    <property type="match status" value="1"/>
</dbReference>
<dbReference type="CDD" id="cd00570">
    <property type="entry name" value="GST_N_family"/>
    <property type="match status" value="1"/>
</dbReference>
<feature type="chain" id="PRO_5030160385" description="HIT domain-containing protein" evidence="4">
    <location>
        <begin position="19"/>
        <end position="402"/>
    </location>
</feature>
<dbReference type="FunFam" id="3.30.428.10:FF:000005">
    <property type="entry name" value="Histidine triad nucleotide-binding protein 1"/>
    <property type="match status" value="1"/>
</dbReference>
<dbReference type="InterPro" id="IPR004045">
    <property type="entry name" value="Glutathione_S-Trfase_N"/>
</dbReference>
<sequence length="402" mass="44492">MRSLILVAALLYLAQASAFLVPTVGATTSALRKSCSASAVCTSMSSPPTLFDMPVSNNGARCRLIIYKKGLSTTEDVQIKSPADVGGLKSPEYLAMNPQGLMPCLVTEEGPIPESDTIARYLLDRFESKSPSFRPSTLASRTKSEIITRLHDIYLAGNQQCMYKLVPPFGKWPSRPQQMDEFRKQLLIVDSHVDEKGPYVAGEEVSLADATLFPTLIFAEYMLPKFEPKGSTWSQEACFGANLSRWFNWVKVNDASFAKVYEEITGALKGWDENGRWDTIQGAGKRDTAPATIFDKIIAKEIPSDIVFEDDHCLVFKDVNPQAPTHLLVIPKKREGLTQLRHATEDHKGMLGHMMATVASVVREHKLEGYRLVVNDGESAGQTVFHLHMHILAGRPLTWPPG</sequence>
<dbReference type="SFLD" id="SFLDS00019">
    <property type="entry name" value="Glutathione_Transferase_(cytos"/>
    <property type="match status" value="1"/>
</dbReference>
<evidence type="ECO:0000256" key="3">
    <source>
        <dbReference type="PROSITE-ProRule" id="PRU00464"/>
    </source>
</evidence>
<dbReference type="GO" id="GO:0003824">
    <property type="term" value="F:catalytic activity"/>
    <property type="evidence" value="ECO:0007669"/>
    <property type="project" value="InterPro"/>
</dbReference>
<organism evidence="7">
    <name type="scientific">Hemiselmis andersenii</name>
    <name type="common">Cryptophyte alga</name>
    <dbReference type="NCBI Taxonomy" id="464988"/>
    <lineage>
        <taxon>Eukaryota</taxon>
        <taxon>Cryptophyceae</taxon>
        <taxon>Cryptomonadales</taxon>
        <taxon>Hemiselmidaceae</taxon>
        <taxon>Hemiselmis</taxon>
    </lineage>
</organism>
<dbReference type="PROSITE" id="PS50404">
    <property type="entry name" value="GST_NTER"/>
    <property type="match status" value="1"/>
</dbReference>
<evidence type="ECO:0000256" key="4">
    <source>
        <dbReference type="SAM" id="SignalP"/>
    </source>
</evidence>
<evidence type="ECO:0000259" key="6">
    <source>
        <dbReference type="PROSITE" id="PS51084"/>
    </source>
</evidence>
<protein>
    <recommendedName>
        <fullName evidence="8">HIT domain-containing protein</fullName>
    </recommendedName>
</protein>
<keyword evidence="4" id="KW-0732">Signal</keyword>
<dbReference type="PROSITE" id="PS51084">
    <property type="entry name" value="HIT_2"/>
    <property type="match status" value="1"/>
</dbReference>
<dbReference type="InterPro" id="IPR036282">
    <property type="entry name" value="Glutathione-S-Trfase_C_sf"/>
</dbReference>
<dbReference type="SUPFAM" id="SSF47616">
    <property type="entry name" value="GST C-terminal domain-like"/>
    <property type="match status" value="1"/>
</dbReference>
<evidence type="ECO:0000259" key="5">
    <source>
        <dbReference type="PROSITE" id="PS50404"/>
    </source>
</evidence>
<dbReference type="Pfam" id="PF13417">
    <property type="entry name" value="GST_N_3"/>
    <property type="match status" value="1"/>
</dbReference>
<dbReference type="SUPFAM" id="SSF54197">
    <property type="entry name" value="HIT-like"/>
    <property type="match status" value="1"/>
</dbReference>
<dbReference type="AlphaFoldDB" id="A0A6U4NQT2"/>
<feature type="short sequence motif" description="Histidine triad motif" evidence="2 3">
    <location>
        <begin position="386"/>
        <end position="390"/>
    </location>
</feature>
<dbReference type="InterPro" id="IPR001310">
    <property type="entry name" value="Histidine_triad_HIT"/>
</dbReference>
<dbReference type="Gene3D" id="1.20.1050.10">
    <property type="match status" value="1"/>
</dbReference>
<accession>A0A6U4NQT2</accession>
<feature type="domain" description="GST N-terminal" evidence="5">
    <location>
        <begin position="46"/>
        <end position="130"/>
    </location>
</feature>
<dbReference type="CDD" id="cd01276">
    <property type="entry name" value="PKCI_related"/>
    <property type="match status" value="1"/>
</dbReference>
<evidence type="ECO:0008006" key="8">
    <source>
        <dbReference type="Google" id="ProtNLM"/>
    </source>
</evidence>
<evidence type="ECO:0000256" key="2">
    <source>
        <dbReference type="PIRSR" id="PIRSR601310-3"/>
    </source>
</evidence>
<feature type="domain" description="HIT" evidence="6">
    <location>
        <begin position="293"/>
        <end position="402"/>
    </location>
</feature>
<dbReference type="Gene3D" id="3.40.30.10">
    <property type="entry name" value="Glutaredoxin"/>
    <property type="match status" value="1"/>
</dbReference>
<dbReference type="InterPro" id="IPR036265">
    <property type="entry name" value="HIT-like_sf"/>
</dbReference>